<dbReference type="Proteomes" id="UP000295023">
    <property type="component" value="Unassembled WGS sequence"/>
</dbReference>
<dbReference type="OrthoDB" id="9779817at2"/>
<evidence type="ECO:0000256" key="6">
    <source>
        <dbReference type="ARBA" id="ARBA00023136"/>
    </source>
</evidence>
<evidence type="ECO:0000256" key="7">
    <source>
        <dbReference type="SAM" id="Phobius"/>
    </source>
</evidence>
<comment type="subcellular location">
    <subcellularLocation>
        <location evidence="1">Cell membrane</location>
        <topology evidence="1">Multi-pass membrane protein</topology>
    </subcellularLocation>
</comment>
<dbReference type="GO" id="GO:0006605">
    <property type="term" value="P:protein targeting"/>
    <property type="evidence" value="ECO:0007669"/>
    <property type="project" value="InterPro"/>
</dbReference>
<evidence type="ECO:0000313" key="8">
    <source>
        <dbReference type="EMBL" id="TCZ53677.1"/>
    </source>
</evidence>
<evidence type="ECO:0000313" key="9">
    <source>
        <dbReference type="Proteomes" id="UP000295023"/>
    </source>
</evidence>
<dbReference type="Pfam" id="PF01311">
    <property type="entry name" value="Bac_export_1"/>
    <property type="match status" value="1"/>
</dbReference>
<feature type="transmembrane region" description="Helical" evidence="7">
    <location>
        <begin position="12"/>
        <end position="31"/>
    </location>
</feature>
<dbReference type="AlphaFoldDB" id="A0A4R4D379"/>
<dbReference type="RefSeq" id="WP_132296194.1">
    <property type="nucleotide sequence ID" value="NZ_SKBM01000037.1"/>
</dbReference>
<feature type="transmembrane region" description="Helical" evidence="7">
    <location>
        <begin position="185"/>
        <end position="207"/>
    </location>
</feature>
<feature type="transmembrane region" description="Helical" evidence="7">
    <location>
        <begin position="219"/>
        <end position="244"/>
    </location>
</feature>
<evidence type="ECO:0000256" key="1">
    <source>
        <dbReference type="ARBA" id="ARBA00004651"/>
    </source>
</evidence>
<feature type="transmembrane region" description="Helical" evidence="7">
    <location>
        <begin position="43"/>
        <end position="63"/>
    </location>
</feature>
<evidence type="ECO:0000256" key="4">
    <source>
        <dbReference type="ARBA" id="ARBA00022692"/>
    </source>
</evidence>
<dbReference type="InterPro" id="IPR002010">
    <property type="entry name" value="T3SS_IM_R"/>
</dbReference>
<dbReference type="EMBL" id="SKBM01000037">
    <property type="protein sequence ID" value="TCZ53677.1"/>
    <property type="molecule type" value="Genomic_DNA"/>
</dbReference>
<protein>
    <submittedName>
        <fullName evidence="8">Type III secretion protein</fullName>
    </submittedName>
</protein>
<sequence>MTEAELLAQLPVLAFQAALLFCRLGACGLLLPGLGEADVPAQIRLAMALALVPLLLPVLGPALPPAPEGAAEAARLVATEVLIGLWIGWLARLAALALGMAGQAVGFLIGLSSVLVQDPALGGAGGPLSRLLGVAAAALTLGSGLYRLPLRALAESYALLPAGAAVPTGQVAETLAGAIGGSLDLALRLAAPFVLLSLLVQVAAGLVGRVAPQTQAFVLVLPVQVAAGLGLLALLLPALLAHWLEAAEALWQRLPGLG</sequence>
<feature type="transmembrane region" description="Helical" evidence="7">
    <location>
        <begin position="83"/>
        <end position="116"/>
    </location>
</feature>
<feature type="transmembrane region" description="Helical" evidence="7">
    <location>
        <begin position="128"/>
        <end position="146"/>
    </location>
</feature>
<accession>A0A4R4D379</accession>
<dbReference type="PANTHER" id="PTHR30065:SF1">
    <property type="entry name" value="SURFACE PRESENTATION OF ANTIGENS PROTEIN SPAR"/>
    <property type="match status" value="1"/>
</dbReference>
<comment type="caution">
    <text evidence="8">The sequence shown here is derived from an EMBL/GenBank/DDBJ whole genome shotgun (WGS) entry which is preliminary data.</text>
</comment>
<keyword evidence="3" id="KW-1003">Cell membrane</keyword>
<evidence type="ECO:0000256" key="5">
    <source>
        <dbReference type="ARBA" id="ARBA00022989"/>
    </source>
</evidence>
<organism evidence="8 9">
    <name type="scientific">Roseicella aquatilis</name>
    <dbReference type="NCBI Taxonomy" id="2527868"/>
    <lineage>
        <taxon>Bacteria</taxon>
        <taxon>Pseudomonadati</taxon>
        <taxon>Pseudomonadota</taxon>
        <taxon>Alphaproteobacteria</taxon>
        <taxon>Acetobacterales</taxon>
        <taxon>Roseomonadaceae</taxon>
        <taxon>Roseicella</taxon>
    </lineage>
</organism>
<dbReference type="PRINTS" id="PR00953">
    <property type="entry name" value="TYPE3IMRPROT"/>
</dbReference>
<proteinExistence type="inferred from homology"/>
<dbReference type="GO" id="GO:0005886">
    <property type="term" value="C:plasma membrane"/>
    <property type="evidence" value="ECO:0007669"/>
    <property type="project" value="UniProtKB-SubCell"/>
</dbReference>
<keyword evidence="4 7" id="KW-0812">Transmembrane</keyword>
<gene>
    <name evidence="8" type="ORF">EXY23_24435</name>
</gene>
<keyword evidence="5 7" id="KW-1133">Transmembrane helix</keyword>
<reference evidence="8 9" key="1">
    <citation type="submission" date="2019-03" db="EMBL/GenBank/DDBJ databases">
        <title>Paracraurococcus aquatilis NE82 genome sequence.</title>
        <authorList>
            <person name="Zhao Y."/>
            <person name="Du Z."/>
        </authorList>
    </citation>
    <scope>NUCLEOTIDE SEQUENCE [LARGE SCALE GENOMIC DNA]</scope>
    <source>
        <strain evidence="8 9">NE82</strain>
    </source>
</reference>
<comment type="similarity">
    <text evidence="2">Belongs to the FliR/MopE/SpaR family.</text>
</comment>
<evidence type="ECO:0000256" key="2">
    <source>
        <dbReference type="ARBA" id="ARBA00009772"/>
    </source>
</evidence>
<evidence type="ECO:0000256" key="3">
    <source>
        <dbReference type="ARBA" id="ARBA00022475"/>
    </source>
</evidence>
<keyword evidence="6 7" id="KW-0472">Membrane</keyword>
<dbReference type="PANTHER" id="PTHR30065">
    <property type="entry name" value="FLAGELLAR BIOSYNTHETIC PROTEIN FLIR"/>
    <property type="match status" value="1"/>
</dbReference>
<keyword evidence="9" id="KW-1185">Reference proteome</keyword>
<name>A0A4R4D379_9PROT</name>